<comment type="caution">
    <text evidence="9">The sequence shown here is derived from an EMBL/GenBank/DDBJ whole genome shotgun (WGS) entry which is preliminary data.</text>
</comment>
<name>A0A4R0JMX1_9ACTN</name>
<feature type="transmembrane region" description="Helical" evidence="7">
    <location>
        <begin position="319"/>
        <end position="343"/>
    </location>
</feature>
<protein>
    <submittedName>
        <fullName evidence="9">MFS transporter</fullName>
    </submittedName>
</protein>
<dbReference type="GO" id="GO:0005886">
    <property type="term" value="C:plasma membrane"/>
    <property type="evidence" value="ECO:0007669"/>
    <property type="project" value="UniProtKB-SubCell"/>
</dbReference>
<dbReference type="Pfam" id="PF07690">
    <property type="entry name" value="MFS_1"/>
    <property type="match status" value="1"/>
</dbReference>
<feature type="domain" description="Major facilitator superfamily (MFS) profile" evidence="8">
    <location>
        <begin position="1"/>
        <end position="375"/>
    </location>
</feature>
<organism evidence="9 10">
    <name type="scientific">Kribbella pittospori</name>
    <dbReference type="NCBI Taxonomy" id="722689"/>
    <lineage>
        <taxon>Bacteria</taxon>
        <taxon>Bacillati</taxon>
        <taxon>Actinomycetota</taxon>
        <taxon>Actinomycetes</taxon>
        <taxon>Propionibacteriales</taxon>
        <taxon>Kribbellaceae</taxon>
        <taxon>Kribbella</taxon>
    </lineage>
</organism>
<dbReference type="PANTHER" id="PTHR23517:SF13">
    <property type="entry name" value="MAJOR FACILITATOR SUPERFAMILY MFS_1"/>
    <property type="match status" value="1"/>
</dbReference>
<feature type="transmembrane region" description="Helical" evidence="7">
    <location>
        <begin position="349"/>
        <end position="368"/>
    </location>
</feature>
<keyword evidence="5 7" id="KW-1133">Transmembrane helix</keyword>
<feature type="transmembrane region" description="Helical" evidence="7">
    <location>
        <begin position="84"/>
        <end position="105"/>
    </location>
</feature>
<dbReference type="InterPro" id="IPR020846">
    <property type="entry name" value="MFS_dom"/>
</dbReference>
<dbReference type="InterPro" id="IPR050171">
    <property type="entry name" value="MFS_Transporters"/>
</dbReference>
<evidence type="ECO:0000259" key="8">
    <source>
        <dbReference type="PROSITE" id="PS50850"/>
    </source>
</evidence>
<accession>A0A4R0JMX1</accession>
<feature type="transmembrane region" description="Helical" evidence="7">
    <location>
        <begin position="259"/>
        <end position="280"/>
    </location>
</feature>
<dbReference type="RefSeq" id="WP_238164639.1">
    <property type="nucleotide sequence ID" value="NZ_SJKB01000028.1"/>
</dbReference>
<dbReference type="SUPFAM" id="SSF103473">
    <property type="entry name" value="MFS general substrate transporter"/>
    <property type="match status" value="1"/>
</dbReference>
<dbReference type="EMBL" id="SJKB01000028">
    <property type="protein sequence ID" value="TCC48543.1"/>
    <property type="molecule type" value="Genomic_DNA"/>
</dbReference>
<evidence type="ECO:0000256" key="2">
    <source>
        <dbReference type="ARBA" id="ARBA00022448"/>
    </source>
</evidence>
<evidence type="ECO:0000256" key="3">
    <source>
        <dbReference type="ARBA" id="ARBA00022475"/>
    </source>
</evidence>
<evidence type="ECO:0000313" key="10">
    <source>
        <dbReference type="Proteomes" id="UP000291144"/>
    </source>
</evidence>
<keyword evidence="3" id="KW-1003">Cell membrane</keyword>
<feature type="transmembrane region" description="Helical" evidence="7">
    <location>
        <begin position="149"/>
        <end position="166"/>
    </location>
</feature>
<comment type="subcellular location">
    <subcellularLocation>
        <location evidence="1">Cell membrane</location>
        <topology evidence="1">Multi-pass membrane protein</topology>
    </subcellularLocation>
</comment>
<feature type="transmembrane region" description="Helical" evidence="7">
    <location>
        <begin position="230"/>
        <end position="247"/>
    </location>
</feature>
<evidence type="ECO:0000256" key="6">
    <source>
        <dbReference type="ARBA" id="ARBA00023136"/>
    </source>
</evidence>
<sequence>MSILTAFSTAPSPLYSLYRRQNHLSSITVTVVYAVFAGGIVASLLLVGHVSDWYGRRTVLIPALVTGLAAALIFAVSTSLPALLVGRVLTGLALGAATATAGAYLTDLDAGPNGVVTRRAQIVSTVANVGGLAIGPLAAGLLATYVPSLIYVIFAVLLVVALVATWRSPEVRPLPAPRPRYRPQRLAIPAAARAQVSAALTGDFLVFTVYGVFAGSASAFLSGPLHRTSPALAGLTVFFAFGVGALTQVSTATWPLRRLLALGVPVLIVGLAVIVTAAWVQPPSLALFLAGAALVGVGAGSIFRSALTTVLTTAPPNDRAALALFFVVGYLGLSVPVVAAGIALQHATFKVLLLTFAIVVAAGILLASPRLRRLTTDN</sequence>
<dbReference type="AlphaFoldDB" id="A0A4R0JMX1"/>
<feature type="transmembrane region" description="Helical" evidence="7">
    <location>
        <begin position="24"/>
        <end position="47"/>
    </location>
</feature>
<dbReference type="InterPro" id="IPR011701">
    <property type="entry name" value="MFS"/>
</dbReference>
<evidence type="ECO:0000313" key="9">
    <source>
        <dbReference type="EMBL" id="TCC48543.1"/>
    </source>
</evidence>
<dbReference type="InterPro" id="IPR036259">
    <property type="entry name" value="MFS_trans_sf"/>
</dbReference>
<feature type="transmembrane region" description="Helical" evidence="7">
    <location>
        <begin position="186"/>
        <end position="210"/>
    </location>
</feature>
<evidence type="ECO:0000256" key="7">
    <source>
        <dbReference type="SAM" id="Phobius"/>
    </source>
</evidence>
<evidence type="ECO:0000256" key="1">
    <source>
        <dbReference type="ARBA" id="ARBA00004651"/>
    </source>
</evidence>
<dbReference type="PROSITE" id="PS50850">
    <property type="entry name" value="MFS"/>
    <property type="match status" value="1"/>
</dbReference>
<feature type="transmembrane region" description="Helical" evidence="7">
    <location>
        <begin position="286"/>
        <end position="307"/>
    </location>
</feature>
<dbReference type="Proteomes" id="UP000291144">
    <property type="component" value="Unassembled WGS sequence"/>
</dbReference>
<keyword evidence="4 7" id="KW-0812">Transmembrane</keyword>
<keyword evidence="10" id="KW-1185">Reference proteome</keyword>
<dbReference type="PANTHER" id="PTHR23517">
    <property type="entry name" value="RESISTANCE PROTEIN MDTM, PUTATIVE-RELATED-RELATED"/>
    <property type="match status" value="1"/>
</dbReference>
<gene>
    <name evidence="9" type="ORF">E0H73_42825</name>
</gene>
<dbReference type="GO" id="GO:0022857">
    <property type="term" value="F:transmembrane transporter activity"/>
    <property type="evidence" value="ECO:0007669"/>
    <property type="project" value="InterPro"/>
</dbReference>
<keyword evidence="6 7" id="KW-0472">Membrane</keyword>
<proteinExistence type="predicted"/>
<evidence type="ECO:0000256" key="4">
    <source>
        <dbReference type="ARBA" id="ARBA00022692"/>
    </source>
</evidence>
<dbReference type="Gene3D" id="1.20.1250.20">
    <property type="entry name" value="MFS general substrate transporter like domains"/>
    <property type="match status" value="1"/>
</dbReference>
<feature type="transmembrane region" description="Helical" evidence="7">
    <location>
        <begin position="59"/>
        <end position="78"/>
    </location>
</feature>
<reference evidence="9 10" key="1">
    <citation type="submission" date="2019-02" db="EMBL/GenBank/DDBJ databases">
        <title>Kribbella capetownensis sp. nov. and Kribbella speibonae sp. nov., isolated from soil.</title>
        <authorList>
            <person name="Curtis S.M."/>
            <person name="Norton I."/>
            <person name="Everest G.J."/>
            <person name="Meyers P.R."/>
        </authorList>
    </citation>
    <scope>NUCLEOTIDE SEQUENCE [LARGE SCALE GENOMIC DNA]</scope>
    <source>
        <strain evidence="9 10">NRRL B-24813</strain>
    </source>
</reference>
<keyword evidence="2" id="KW-0813">Transport</keyword>
<evidence type="ECO:0000256" key="5">
    <source>
        <dbReference type="ARBA" id="ARBA00022989"/>
    </source>
</evidence>